<feature type="transmembrane region" description="Helical" evidence="1">
    <location>
        <begin position="12"/>
        <end position="36"/>
    </location>
</feature>
<feature type="transmembrane region" description="Helical" evidence="1">
    <location>
        <begin position="42"/>
        <end position="64"/>
    </location>
</feature>
<keyword evidence="1" id="KW-1133">Transmembrane helix</keyword>
<evidence type="ECO:0000313" key="2">
    <source>
        <dbReference type="EMBL" id="THG33878.1"/>
    </source>
</evidence>
<accession>A0A4S4FU63</accession>
<dbReference type="EMBL" id="SSSN01000007">
    <property type="protein sequence ID" value="THG33878.1"/>
    <property type="molecule type" value="Genomic_DNA"/>
</dbReference>
<sequence>MAAKLRDSSDAVLQQTVVVQGLITSLWLILFVTHWPGGDSRWWIGVSYLVLAVLQGGFGLLAAGELWRRSRASRAQAARFAAMDAEREPTMVYLDGSDDAR</sequence>
<dbReference type="RefSeq" id="WP_136424517.1">
    <property type="nucleotide sequence ID" value="NZ_SSSN01000007.1"/>
</dbReference>
<evidence type="ECO:0000313" key="3">
    <source>
        <dbReference type="Proteomes" id="UP000307380"/>
    </source>
</evidence>
<name>A0A4S4FU63_9MICO</name>
<comment type="caution">
    <text evidence="2">The sequence shown here is derived from an EMBL/GenBank/DDBJ whole genome shotgun (WGS) entry which is preliminary data.</text>
</comment>
<keyword evidence="1" id="KW-0472">Membrane</keyword>
<gene>
    <name evidence="2" type="ORF">E6C70_10560</name>
</gene>
<keyword evidence="1" id="KW-0812">Transmembrane</keyword>
<protein>
    <submittedName>
        <fullName evidence="2">Uncharacterized protein</fullName>
    </submittedName>
</protein>
<dbReference type="Proteomes" id="UP000307380">
    <property type="component" value="Unassembled WGS sequence"/>
</dbReference>
<keyword evidence="3" id="KW-1185">Reference proteome</keyword>
<organism evidence="2 3">
    <name type="scientific">Orlajensenia flava</name>
    <dbReference type="NCBI Taxonomy" id="2565934"/>
    <lineage>
        <taxon>Bacteria</taxon>
        <taxon>Bacillati</taxon>
        <taxon>Actinomycetota</taxon>
        <taxon>Actinomycetes</taxon>
        <taxon>Micrococcales</taxon>
        <taxon>Microbacteriaceae</taxon>
        <taxon>Orlajensenia</taxon>
    </lineage>
</organism>
<dbReference type="AlphaFoldDB" id="A0A4S4FU63"/>
<reference evidence="2 3" key="1">
    <citation type="submission" date="2019-04" db="EMBL/GenBank/DDBJ databases">
        <authorList>
            <person name="Jiang L."/>
        </authorList>
    </citation>
    <scope>NUCLEOTIDE SEQUENCE [LARGE SCALE GENOMIC DNA]</scope>
    <source>
        <strain evidence="2 3">YIM 131861</strain>
    </source>
</reference>
<proteinExistence type="predicted"/>
<evidence type="ECO:0000256" key="1">
    <source>
        <dbReference type="SAM" id="Phobius"/>
    </source>
</evidence>